<evidence type="ECO:0000313" key="1">
    <source>
        <dbReference type="EMBL" id="OIQ64706.1"/>
    </source>
</evidence>
<dbReference type="EMBL" id="MLJW01007900">
    <property type="protein sequence ID" value="OIQ64706.1"/>
    <property type="molecule type" value="Genomic_DNA"/>
</dbReference>
<comment type="caution">
    <text evidence="1">The sequence shown here is derived from an EMBL/GenBank/DDBJ whole genome shotgun (WGS) entry which is preliminary data.</text>
</comment>
<accession>A0A1J5P0X2</accession>
<name>A0A1J5P0X2_9ZZZZ</name>
<sequence>MTLPITVHATMLPEGAPQFGEAAVRSTPGVHRPVMTWLAPPRNDWTSPAR</sequence>
<organism evidence="1">
    <name type="scientific">mine drainage metagenome</name>
    <dbReference type="NCBI Taxonomy" id="410659"/>
    <lineage>
        <taxon>unclassified sequences</taxon>
        <taxon>metagenomes</taxon>
        <taxon>ecological metagenomes</taxon>
    </lineage>
</organism>
<gene>
    <name evidence="1" type="ORF">GALL_537410</name>
</gene>
<protein>
    <submittedName>
        <fullName evidence="1">Uncharacterized protein</fullName>
    </submittedName>
</protein>
<dbReference type="AlphaFoldDB" id="A0A1J5P0X2"/>
<proteinExistence type="predicted"/>
<reference evidence="1" key="1">
    <citation type="submission" date="2016-10" db="EMBL/GenBank/DDBJ databases">
        <title>Sequence of Gallionella enrichment culture.</title>
        <authorList>
            <person name="Poehlein A."/>
            <person name="Muehling M."/>
            <person name="Daniel R."/>
        </authorList>
    </citation>
    <scope>NUCLEOTIDE SEQUENCE</scope>
</reference>